<name>A0AAW5UJY4_9BACT</name>
<feature type="compositionally biased region" description="Basic and acidic residues" evidence="1">
    <location>
        <begin position="473"/>
        <end position="488"/>
    </location>
</feature>
<feature type="domain" description="N-terminal" evidence="3">
    <location>
        <begin position="885"/>
        <end position="978"/>
    </location>
</feature>
<sequence length="1623" mass="183961">MDFEELNKAASQEDGPTRIDRALDKFANMMIERLEACKTKNWEQGWTSGDRLVGLPQNINGRPYVGGNAFLLQMHTMIKGYHVPVYMTSKQARDNGALIKKGEASVPVFKWGLSVKDENGKRISEDKYLAMDKEDQAKCQVRPYLMVYNEWNLDQTTLEEVNKKKYDAIISRFNPITLSDDVGMYKNEPLDRMFEKQEWVCPIHVNEEVPGASYNKTRDFIKVPMKAQFKIHEGEDEIFKDGQEYYSSALHEMAHSTGHPSRLDRLPKSKFGSEEYAKEELVAETTAFVIGNALGFSSRISDNNAAYIDSWIQTLREKPKFITTLMSDVNKASRMILEEIDKQKVALGEKPLMEGNLDGIEEQIKNEEQLEKIKQQNVMKEENVSDSITKPLSSPEAYFSSLMTQITSDEDSEHTVLALESLPELRAYFQDNEVLGSWIEEVSDEKLLSLGASLLPNIKAQETVDSSQNTDNNMKDSNEEGKTSQDSVTKPKNEYYFSYLYLQSVDNTQEFDDLSNKEKWDELLTLTQQYDQGDSLSQHNTRKNATSQSGDDLLVENDHYALVYNNSLGGTYELLRRVSEEDIKLSIEQYGLENDASQDVKVIAQDMVQKELDTIKASIPAFSMPNGDVLYFEYNKEKDSLNVGTLTNIGLSVHYSFPYDHSAGLDKNLQNVEEQLSEMPEYQIQEENEEVEDSVVDTQQQNEYASIAKKFSEQINPAYHMPNGEILAFQYDSATNLVQVGKKEEGAFKEVYSQAYNVNLSMAENMTQIYKVLAEKDEYKLPLQNETPHEDSNIQTDVVGVAEQIEATGVPMHEAEKEAKTIVDDEQHVKYHEEKAQEQETQKHQEDNEEVKKEDKASVESDHEDKEEKKSESKAASHAALLLAALEMAKSHEGVWMNEKGKNNAEFLASKKPITAFNNIMMNLHSDQQGYKTNLYSTYNQAKESGMSVKRGQSSLPFNWTKWEYQHVTNHNDTISKEQYNALPDMEKSNYAVHAHRQRHHVYNIDQTILSASDSEQYSALLKANGQKIEKFVETAKNASSPQSALQFIKDQEQKHPEVVVFIKKGSSYEIYGDKAKTIAPVIGMQAKEKEIDGKKTSYLSFPSYALDTVLPKVIRAGNRVAICDNPLETKISKDVAPATKILSHAYQIADAVCKASGIKNERVHVLQDAKFDSKENTLFISGMSKTEGNEQVNAIMKANDIFRSVVATTGDAKRLDRSGRNSLLPADDAKHELLIRELSAGVLMARQGLPATLSKESQQLIPYWERELRENGNLMGMIERDVNNAIETIDNLVGKREVNYDAIRGQLPTKDVLLTGKDYSISADLNKLPSMEAKEMVVVLDRKQQTADVILPSGASLLVNNEVQGMSKKRIGIALKKEDVKEVSFYNAGGSLALKEPNSYYKDKEVTVSKLKQFTLEIHQTIDVSSQLTEKQATKIEKFQAIQDSEGKYAFFIKPENEKSFSIYPMKEHLNAYFNVMGKDNKQEMHQALAQKYYDIGYRYPESKQQLIVPNTEGIDMSRIEKVRICADKDDPKVKVVIATVDGERMQKPIAKQQWYNLWLADDMAEYKKAVAAVTFIPQIQQTAGNNQQQVLENEGRNVAEKEPGEKEDSHQEASSHRGFHR</sequence>
<accession>A0AAW5UJY4</accession>
<dbReference type="InterPro" id="IPR016151">
    <property type="entry name" value="DNA_mismatch_repair_MutS_N"/>
</dbReference>
<comment type="caution">
    <text evidence="5">The sequence shown here is derived from an EMBL/GenBank/DDBJ whole genome shotgun (WGS) entry which is preliminary data.</text>
</comment>
<evidence type="ECO:0000259" key="4">
    <source>
        <dbReference type="Pfam" id="PF18818"/>
    </source>
</evidence>
<feature type="compositionally biased region" description="Polar residues" evidence="1">
    <location>
        <begin position="463"/>
        <end position="472"/>
    </location>
</feature>
<evidence type="ECO:0000256" key="1">
    <source>
        <dbReference type="SAM" id="MobiDB-lite"/>
    </source>
</evidence>
<dbReference type="InterPro" id="IPR041459">
    <property type="entry name" value="MPTase-PolyVal"/>
</dbReference>
<dbReference type="Proteomes" id="UP001208620">
    <property type="component" value="Unassembled WGS sequence"/>
</dbReference>
<feature type="region of interest" description="Disordered" evidence="1">
    <location>
        <begin position="833"/>
        <end position="875"/>
    </location>
</feature>
<dbReference type="SUPFAM" id="SSF55271">
    <property type="entry name" value="DNA repair protein MutS, domain I"/>
    <property type="match status" value="1"/>
</dbReference>
<dbReference type="GO" id="GO:0030983">
    <property type="term" value="F:mismatched DNA binding"/>
    <property type="evidence" value="ECO:0007669"/>
    <property type="project" value="InterPro"/>
</dbReference>
<dbReference type="Pfam" id="PF01624">
    <property type="entry name" value="MutS_I"/>
    <property type="match status" value="1"/>
</dbReference>
<feature type="region of interest" description="Disordered" evidence="1">
    <location>
        <begin position="1585"/>
        <end position="1623"/>
    </location>
</feature>
<dbReference type="InterPro" id="IPR013610">
    <property type="entry name" value="ArdC_N"/>
</dbReference>
<evidence type="ECO:0000259" key="2">
    <source>
        <dbReference type="Pfam" id="PF01624"/>
    </source>
</evidence>
<reference evidence="5" key="1">
    <citation type="submission" date="2022-11" db="EMBL/GenBank/DDBJ databases">
        <title>Genomic repertoires linked with pathogenic potency of arthritogenic Prevotella copri isolated from the gut of rheumatoid arthritis patients.</title>
        <authorList>
            <person name="Nii T."/>
            <person name="Maeda Y."/>
            <person name="Motooka D."/>
            <person name="Naito M."/>
            <person name="Matsumoto Y."/>
            <person name="Ogawa T."/>
            <person name="Oguro-Igashira E."/>
            <person name="Kishikawa T."/>
            <person name="Yamashita M."/>
            <person name="Koizumi S."/>
            <person name="Kurakawa T."/>
            <person name="Okumura R."/>
            <person name="Kayama H."/>
            <person name="Murakami M."/>
            <person name="Sakaguchi T."/>
            <person name="Das B."/>
            <person name="Nakamura S."/>
            <person name="Okada Y."/>
            <person name="Kumanogoh A."/>
            <person name="Takeda K."/>
        </authorList>
    </citation>
    <scope>NUCLEOTIDE SEQUENCE</scope>
    <source>
        <strain evidence="5">H105_2-2</strain>
    </source>
</reference>
<dbReference type="GO" id="GO:0003697">
    <property type="term" value="F:single-stranded DNA binding"/>
    <property type="evidence" value="ECO:0007669"/>
    <property type="project" value="InterPro"/>
</dbReference>
<dbReference type="GO" id="GO:0005524">
    <property type="term" value="F:ATP binding"/>
    <property type="evidence" value="ECO:0007669"/>
    <property type="project" value="InterPro"/>
</dbReference>
<feature type="domain" description="DNA mismatch repair protein MutS-like N-terminal" evidence="2">
    <location>
        <begin position="1047"/>
        <end position="1135"/>
    </location>
</feature>
<dbReference type="Pfam" id="PF18818">
    <property type="entry name" value="MPTase-PolyVal"/>
    <property type="match status" value="1"/>
</dbReference>
<feature type="region of interest" description="Disordered" evidence="1">
    <location>
        <begin position="461"/>
        <end position="488"/>
    </location>
</feature>
<feature type="domain" description="Polyvalent protein metallopeptidase" evidence="4">
    <location>
        <begin position="204"/>
        <end position="324"/>
    </location>
</feature>
<evidence type="ECO:0000313" key="6">
    <source>
        <dbReference type="Proteomes" id="UP001208620"/>
    </source>
</evidence>
<evidence type="ECO:0000259" key="3">
    <source>
        <dbReference type="Pfam" id="PF08401"/>
    </source>
</evidence>
<dbReference type="Pfam" id="PF08401">
    <property type="entry name" value="ArdcN"/>
    <property type="match status" value="2"/>
</dbReference>
<dbReference type="RefSeq" id="WP_264949507.1">
    <property type="nucleotide sequence ID" value="NZ_JAPDVB010000002.1"/>
</dbReference>
<gene>
    <name evidence="5" type="ORF">ONT01_14125</name>
</gene>
<dbReference type="InterPro" id="IPR007695">
    <property type="entry name" value="DNA_mismatch_repair_MutS-lik_N"/>
</dbReference>
<proteinExistence type="predicted"/>
<dbReference type="Gene3D" id="3.40.1170.10">
    <property type="entry name" value="DNA repair protein MutS, domain I"/>
    <property type="match status" value="1"/>
</dbReference>
<evidence type="ECO:0000313" key="5">
    <source>
        <dbReference type="EMBL" id="MCW4138883.1"/>
    </source>
</evidence>
<dbReference type="EMBL" id="JAPDVD010000002">
    <property type="protein sequence ID" value="MCW4138883.1"/>
    <property type="molecule type" value="Genomic_DNA"/>
</dbReference>
<feature type="domain" description="N-terminal" evidence="3">
    <location>
        <begin position="23"/>
        <end position="145"/>
    </location>
</feature>
<feature type="compositionally biased region" description="Basic and acidic residues" evidence="1">
    <location>
        <begin position="1595"/>
        <end position="1617"/>
    </location>
</feature>
<dbReference type="GO" id="GO:0006298">
    <property type="term" value="P:mismatch repair"/>
    <property type="evidence" value="ECO:0007669"/>
    <property type="project" value="InterPro"/>
</dbReference>
<organism evidence="5 6">
    <name type="scientific">Segatella copri</name>
    <dbReference type="NCBI Taxonomy" id="165179"/>
    <lineage>
        <taxon>Bacteria</taxon>
        <taxon>Pseudomonadati</taxon>
        <taxon>Bacteroidota</taxon>
        <taxon>Bacteroidia</taxon>
        <taxon>Bacteroidales</taxon>
        <taxon>Prevotellaceae</taxon>
        <taxon>Segatella</taxon>
    </lineage>
</organism>
<protein>
    <submittedName>
        <fullName evidence="5">ArdC-like ssDNA-binding domain-containing protein</fullName>
    </submittedName>
</protein>